<dbReference type="EMBL" id="MN739411">
    <property type="protein sequence ID" value="QHT03409.1"/>
    <property type="molecule type" value="Genomic_DNA"/>
</dbReference>
<proteinExistence type="predicted"/>
<dbReference type="PANTHER" id="PTHR12210">
    <property type="entry name" value="DULLARD PROTEIN PHOSPHATASE"/>
    <property type="match status" value="1"/>
</dbReference>
<protein>
    <recommendedName>
        <fullName evidence="1">FCP1 homology domain-containing protein</fullName>
    </recommendedName>
</protein>
<organism evidence="2">
    <name type="scientific">viral metagenome</name>
    <dbReference type="NCBI Taxonomy" id="1070528"/>
    <lineage>
        <taxon>unclassified sequences</taxon>
        <taxon>metagenomes</taxon>
        <taxon>organismal metagenomes</taxon>
    </lineage>
</organism>
<dbReference type="AlphaFoldDB" id="A0A6C0CIB1"/>
<sequence>MRSCSVIDLDSTMVHIWGDEHDWFVVEGESRPNATNRLIDIKFDVDFMWGTRRPYTDEFLHACYNHFDLVGVWSAGIGPYVNEIVEEVFISRGFNPDFIWSKKDCVRTFHEESGQQIYQKPLTKLYNQLGNIDPNRTLLFDDNVWACEQDPLNHVLIPAWCGDLETLHIDDHSLLRVSKWIEQKVASSRNYKMLSLKGVF</sequence>
<dbReference type="InterPro" id="IPR050365">
    <property type="entry name" value="TIM50"/>
</dbReference>
<evidence type="ECO:0000259" key="1">
    <source>
        <dbReference type="PROSITE" id="PS50969"/>
    </source>
</evidence>
<dbReference type="SMART" id="SM00577">
    <property type="entry name" value="CPDc"/>
    <property type="match status" value="1"/>
</dbReference>
<feature type="domain" description="FCP1 homology" evidence="1">
    <location>
        <begin position="1"/>
        <end position="184"/>
    </location>
</feature>
<name>A0A6C0CIB1_9ZZZZ</name>
<dbReference type="InterPro" id="IPR023214">
    <property type="entry name" value="HAD_sf"/>
</dbReference>
<evidence type="ECO:0000313" key="2">
    <source>
        <dbReference type="EMBL" id="QHT03409.1"/>
    </source>
</evidence>
<reference evidence="2" key="1">
    <citation type="journal article" date="2020" name="Nature">
        <title>Giant virus diversity and host interactions through global metagenomics.</title>
        <authorList>
            <person name="Schulz F."/>
            <person name="Roux S."/>
            <person name="Paez-Espino D."/>
            <person name="Jungbluth S."/>
            <person name="Walsh D.A."/>
            <person name="Denef V.J."/>
            <person name="McMahon K.D."/>
            <person name="Konstantinidis K.T."/>
            <person name="Eloe-Fadrosh E.A."/>
            <person name="Kyrpides N.C."/>
            <person name="Woyke T."/>
        </authorList>
    </citation>
    <scope>NUCLEOTIDE SEQUENCE</scope>
    <source>
        <strain evidence="2">GVMAG-M-3300021079-18</strain>
    </source>
</reference>
<accession>A0A6C0CIB1</accession>
<dbReference type="PROSITE" id="PS50969">
    <property type="entry name" value="FCP1"/>
    <property type="match status" value="1"/>
</dbReference>
<dbReference type="InterPro" id="IPR036412">
    <property type="entry name" value="HAD-like_sf"/>
</dbReference>
<dbReference type="InterPro" id="IPR004274">
    <property type="entry name" value="FCP1_dom"/>
</dbReference>
<dbReference type="Pfam" id="PF03031">
    <property type="entry name" value="NIF"/>
    <property type="match status" value="1"/>
</dbReference>
<dbReference type="SUPFAM" id="SSF56784">
    <property type="entry name" value="HAD-like"/>
    <property type="match status" value="1"/>
</dbReference>
<dbReference type="Gene3D" id="3.40.50.1000">
    <property type="entry name" value="HAD superfamily/HAD-like"/>
    <property type="match status" value="1"/>
</dbReference>